<dbReference type="InterPro" id="IPR000639">
    <property type="entry name" value="Epox_hydrolase-like"/>
</dbReference>
<gene>
    <name evidence="6" type="ORF">D4L85_24505</name>
</gene>
<keyword evidence="3 6" id="KW-0378">Hydrolase</keyword>
<evidence type="ECO:0000256" key="2">
    <source>
        <dbReference type="ARBA" id="ARBA00022797"/>
    </source>
</evidence>
<feature type="active site" description="Proton donor" evidence="4">
    <location>
        <position position="290"/>
    </location>
</feature>
<evidence type="ECO:0000256" key="4">
    <source>
        <dbReference type="PIRSR" id="PIRSR001112-1"/>
    </source>
</evidence>
<dbReference type="GO" id="GO:0097176">
    <property type="term" value="P:epoxide metabolic process"/>
    <property type="evidence" value="ECO:0007669"/>
    <property type="project" value="TreeGrafter"/>
</dbReference>
<dbReference type="GO" id="GO:0004301">
    <property type="term" value="F:epoxide hydrolase activity"/>
    <property type="evidence" value="ECO:0007669"/>
    <property type="project" value="TreeGrafter"/>
</dbReference>
<dbReference type="Proteomes" id="UP000266183">
    <property type="component" value="Chromosome"/>
</dbReference>
<reference evidence="7" key="1">
    <citation type="submission" date="2018-09" db="EMBL/GenBank/DDBJ databases">
        <title>Chryseolinea sp. KIS68-18 isolated from soil.</title>
        <authorList>
            <person name="Weon H.-Y."/>
            <person name="Kwon S.-W."/>
            <person name="Lee S.A."/>
        </authorList>
    </citation>
    <scope>NUCLEOTIDE SEQUENCE [LARGE SCALE GENOMIC DNA]</scope>
    <source>
        <strain evidence="7">KIS68-18</strain>
    </source>
</reference>
<evidence type="ECO:0000313" key="7">
    <source>
        <dbReference type="Proteomes" id="UP000266183"/>
    </source>
</evidence>
<dbReference type="PANTHER" id="PTHR21661">
    <property type="entry name" value="EPOXIDE HYDROLASE 1-RELATED"/>
    <property type="match status" value="1"/>
</dbReference>
<keyword evidence="2" id="KW-0058">Aromatic hydrocarbons catabolism</keyword>
<dbReference type="PRINTS" id="PR00412">
    <property type="entry name" value="EPOXHYDRLASE"/>
</dbReference>
<evidence type="ECO:0000256" key="1">
    <source>
        <dbReference type="ARBA" id="ARBA00010088"/>
    </source>
</evidence>
<dbReference type="AlphaFoldDB" id="A0A385SYD9"/>
<sequence length="367" mass="41679">MKPFKIEVPQEVLNDLSTRLKQTRWTDEPENAGWSYGTNPDFLRDLVTYWQNEYDWRKHEAEINKHPQFKVDIDGVTIHYIHVKGKGQGTSPLILTHGWPDSFYRFLKVIPLLNASFDVVIPSIPGFGFSQQTALNVDRVADLFNQLMTKVLGYTNYFAAGGDMGTVVTKSMAVQYPETIKAIHLTDVGYPNGTEDWSTMTPEEQAFGQQIQQWFFTEGAFNMIQSTRPQTLGYALNDSPVGLASWMMEKFYAWSDHDGNIENCLTKDELITNVMIYWVSQSINSSIRVYAENARASYMGGLKSSQRVEVPTGISLFPKEAQFPRAWAERMANVASFSVMKKGGHFAALEVPDLYAKELINFFGQQK</sequence>
<name>A0A385SYD9_9BACT</name>
<dbReference type="InterPro" id="IPR016292">
    <property type="entry name" value="Epoxide_hydrolase"/>
</dbReference>
<protein>
    <submittedName>
        <fullName evidence="6">Epoxide hydrolase</fullName>
    </submittedName>
</protein>
<dbReference type="InterPro" id="IPR010497">
    <property type="entry name" value="Epoxide_hydro_N"/>
</dbReference>
<dbReference type="EMBL" id="CP032382">
    <property type="protein sequence ID" value="AYB35686.1"/>
    <property type="molecule type" value="Genomic_DNA"/>
</dbReference>
<evidence type="ECO:0000259" key="5">
    <source>
        <dbReference type="Pfam" id="PF06441"/>
    </source>
</evidence>
<feature type="active site" description="Nucleophile" evidence="4">
    <location>
        <position position="163"/>
    </location>
</feature>
<dbReference type="PIRSF" id="PIRSF001112">
    <property type="entry name" value="Epoxide_hydrolase"/>
    <property type="match status" value="1"/>
</dbReference>
<accession>A0A385SYD9</accession>
<dbReference type="Gene3D" id="3.40.50.1820">
    <property type="entry name" value="alpha/beta hydrolase"/>
    <property type="match status" value="1"/>
</dbReference>
<dbReference type="PANTHER" id="PTHR21661:SF35">
    <property type="entry name" value="EPOXIDE HYDROLASE"/>
    <property type="match status" value="1"/>
</dbReference>
<evidence type="ECO:0000313" key="6">
    <source>
        <dbReference type="EMBL" id="AYB35686.1"/>
    </source>
</evidence>
<proteinExistence type="inferred from homology"/>
<dbReference type="SUPFAM" id="SSF53474">
    <property type="entry name" value="alpha/beta-Hydrolases"/>
    <property type="match status" value="1"/>
</dbReference>
<dbReference type="RefSeq" id="WP_119758926.1">
    <property type="nucleotide sequence ID" value="NZ_CP032382.1"/>
</dbReference>
<evidence type="ECO:0000256" key="3">
    <source>
        <dbReference type="ARBA" id="ARBA00022801"/>
    </source>
</evidence>
<feature type="domain" description="Epoxide hydrolase N-terminal" evidence="5">
    <location>
        <begin position="1"/>
        <end position="106"/>
    </location>
</feature>
<dbReference type="KEGG" id="chk:D4L85_24505"/>
<dbReference type="OrthoDB" id="9780765at2"/>
<comment type="similarity">
    <text evidence="1">Belongs to the peptidase S33 family.</text>
</comment>
<organism evidence="6 7">
    <name type="scientific">Chryseolinea soli</name>
    <dbReference type="NCBI Taxonomy" id="2321403"/>
    <lineage>
        <taxon>Bacteria</taxon>
        <taxon>Pseudomonadati</taxon>
        <taxon>Bacteroidota</taxon>
        <taxon>Cytophagia</taxon>
        <taxon>Cytophagales</taxon>
        <taxon>Fulvivirgaceae</taxon>
        <taxon>Chryseolinea</taxon>
    </lineage>
</organism>
<dbReference type="Pfam" id="PF06441">
    <property type="entry name" value="EHN"/>
    <property type="match status" value="1"/>
</dbReference>
<feature type="active site" description="Proton acceptor" evidence="4">
    <location>
        <position position="345"/>
    </location>
</feature>
<keyword evidence="7" id="KW-1185">Reference proteome</keyword>
<dbReference type="InterPro" id="IPR029058">
    <property type="entry name" value="AB_hydrolase_fold"/>
</dbReference>